<dbReference type="Proteomes" id="UP000261660">
    <property type="component" value="Unplaced"/>
</dbReference>
<dbReference type="InParanoid" id="A0A3Q3G1C0"/>
<name>A0A3Q3G1C0_9LABR</name>
<dbReference type="GeneTree" id="ENSGT00940000179578"/>
<dbReference type="AlphaFoldDB" id="A0A3Q3G1C0"/>
<accession>A0A3Q3G1C0</accession>
<dbReference type="Ensembl" id="ENSLBET00000027561.1">
    <property type="protein sequence ID" value="ENSLBEP00000026267.1"/>
    <property type="gene ID" value="ENSLBEG00000020003.1"/>
</dbReference>
<organism evidence="1 2">
    <name type="scientific">Labrus bergylta</name>
    <name type="common">ballan wrasse</name>
    <dbReference type="NCBI Taxonomy" id="56723"/>
    <lineage>
        <taxon>Eukaryota</taxon>
        <taxon>Metazoa</taxon>
        <taxon>Chordata</taxon>
        <taxon>Craniata</taxon>
        <taxon>Vertebrata</taxon>
        <taxon>Euteleostomi</taxon>
        <taxon>Actinopterygii</taxon>
        <taxon>Neopterygii</taxon>
        <taxon>Teleostei</taxon>
        <taxon>Neoteleostei</taxon>
        <taxon>Acanthomorphata</taxon>
        <taxon>Eupercaria</taxon>
        <taxon>Labriformes</taxon>
        <taxon>Labridae</taxon>
        <taxon>Labrus</taxon>
    </lineage>
</organism>
<protein>
    <submittedName>
        <fullName evidence="1">Uncharacterized protein</fullName>
    </submittedName>
</protein>
<proteinExistence type="predicted"/>
<evidence type="ECO:0000313" key="1">
    <source>
        <dbReference type="Ensembl" id="ENSLBEP00000026267.1"/>
    </source>
</evidence>
<reference evidence="1" key="2">
    <citation type="submission" date="2025-09" db="UniProtKB">
        <authorList>
            <consortium name="Ensembl"/>
        </authorList>
    </citation>
    <scope>IDENTIFICATION</scope>
</reference>
<keyword evidence="2" id="KW-1185">Reference proteome</keyword>
<dbReference type="STRING" id="56723.ENSLBEP00000026267"/>
<evidence type="ECO:0000313" key="2">
    <source>
        <dbReference type="Proteomes" id="UP000261660"/>
    </source>
</evidence>
<reference evidence="1" key="1">
    <citation type="submission" date="2025-08" db="UniProtKB">
        <authorList>
            <consortium name="Ensembl"/>
        </authorList>
    </citation>
    <scope>IDENTIFICATION</scope>
</reference>
<sequence length="106" mass="12024">MKCLKAEEYIKRTASVKETELLFRELQEFIKSNPGIQGRTLCDRVIRACNHHLGAGCPDYDHVSQLVQLVELSLQGYDISAAVVAQSMGLCFWLGFHFLRSTKNSY</sequence>